<dbReference type="Gene3D" id="2.60.120.260">
    <property type="entry name" value="Galactose-binding domain-like"/>
    <property type="match status" value="1"/>
</dbReference>
<feature type="region of interest" description="Disordered" evidence="1">
    <location>
        <begin position="32"/>
        <end position="101"/>
    </location>
</feature>
<evidence type="ECO:0008006" key="3">
    <source>
        <dbReference type="Google" id="ProtNLM"/>
    </source>
</evidence>
<protein>
    <recommendedName>
        <fullName evidence="3">CBM-cenC domain-containing protein</fullName>
    </recommendedName>
</protein>
<evidence type="ECO:0000256" key="1">
    <source>
        <dbReference type="SAM" id="MobiDB-lite"/>
    </source>
</evidence>
<dbReference type="PROSITE" id="PS51257">
    <property type="entry name" value="PROKAR_LIPOPROTEIN"/>
    <property type="match status" value="1"/>
</dbReference>
<sequence length="248" mass="27130">MRLKGRRIWALAIAGALLVMLLCLLAGCGTSQSTRTTGDQPVQTAPGSTQAPVQEAEEQASPDSIQTPAQQQEEQTAPGQDQDQPGITSNGEPEPEKPGKKLEIFKNGSFEMGHYGWSQQAGKIVTEENGNKCMSAKYSWGLYQFLQVLQGETYEITCRARQDQEPSSPARMCIIFYSKDHKIMKERTIDIIHIPGTQWENFPPTSFTVPVGAAFTKLFLLSNGQGSVCFDDIRVSPVTGDSAEAIKS</sequence>
<dbReference type="AlphaFoldDB" id="A0A485M678"/>
<reference evidence="2" key="1">
    <citation type="submission" date="2019-03" db="EMBL/GenBank/DDBJ databases">
        <authorList>
            <person name="Hao L."/>
        </authorList>
    </citation>
    <scope>NUCLEOTIDE SEQUENCE</scope>
</reference>
<dbReference type="InterPro" id="IPR008979">
    <property type="entry name" value="Galactose-bd-like_sf"/>
</dbReference>
<accession>A0A485M678</accession>
<dbReference type="SUPFAM" id="SSF49785">
    <property type="entry name" value="Galactose-binding domain-like"/>
    <property type="match status" value="1"/>
</dbReference>
<proteinExistence type="predicted"/>
<organism evidence="2">
    <name type="scientific">anaerobic digester metagenome</name>
    <dbReference type="NCBI Taxonomy" id="1263854"/>
    <lineage>
        <taxon>unclassified sequences</taxon>
        <taxon>metagenomes</taxon>
        <taxon>ecological metagenomes</taxon>
    </lineage>
</organism>
<feature type="compositionally biased region" description="Polar residues" evidence="1">
    <location>
        <begin position="32"/>
        <end position="52"/>
    </location>
</feature>
<gene>
    <name evidence="2" type="ORF">SCFA_2690002</name>
</gene>
<evidence type="ECO:0000313" key="2">
    <source>
        <dbReference type="EMBL" id="VFU14797.1"/>
    </source>
</evidence>
<name>A0A485M678_9ZZZZ</name>
<dbReference type="EMBL" id="CAADRN010000189">
    <property type="protein sequence ID" value="VFU14797.1"/>
    <property type="molecule type" value="Genomic_DNA"/>
</dbReference>
<feature type="compositionally biased region" description="Low complexity" evidence="1">
    <location>
        <begin position="66"/>
        <end position="82"/>
    </location>
</feature>